<protein>
    <submittedName>
        <fullName evidence="2">Zinc ribbon domain-containing protein</fullName>
    </submittedName>
</protein>
<dbReference type="SMART" id="SM00834">
    <property type="entry name" value="CxxC_CXXC_SSSS"/>
    <property type="match status" value="1"/>
</dbReference>
<evidence type="ECO:0000313" key="2">
    <source>
        <dbReference type="EMBL" id="URQ63501.1"/>
    </source>
</evidence>
<proteinExistence type="predicted"/>
<organism evidence="2 3">
    <name type="scientific">SAR86 cluster bacterium</name>
    <dbReference type="NCBI Taxonomy" id="2030880"/>
    <lineage>
        <taxon>Bacteria</taxon>
        <taxon>Pseudomonadati</taxon>
        <taxon>Pseudomonadota</taxon>
        <taxon>Gammaproteobacteria</taxon>
        <taxon>SAR86 cluster</taxon>
    </lineage>
</organism>
<reference evidence="2" key="1">
    <citation type="submission" date="2022-05" db="EMBL/GenBank/DDBJ databases">
        <title>Single-amplified genomics reveal most streamlined microbe among free-living bacteria.</title>
        <authorList>
            <person name="Roda-Garcia J."/>
            <person name="Haro-Moreno J.M."/>
            <person name="Rodriguez-Valera F."/>
            <person name="Almagro-Moreno S."/>
            <person name="Lopez-Perez M."/>
        </authorList>
    </citation>
    <scope>NUCLEOTIDE SEQUENCE</scope>
    <source>
        <strain evidence="2">TMED112-D2-2</strain>
    </source>
</reference>
<accession>A0A9Q8TZ64</accession>
<gene>
    <name evidence="2" type="ORF">M9B40_01720</name>
</gene>
<dbReference type="AlphaFoldDB" id="A0A9Q8TZ64"/>
<dbReference type="InterPro" id="IPR013429">
    <property type="entry name" value="Regulatory_FmdB_Zinc_ribbon"/>
</dbReference>
<evidence type="ECO:0000259" key="1">
    <source>
        <dbReference type="SMART" id="SM00834"/>
    </source>
</evidence>
<sequence>MPIYDYYCDVCNSNFEALQKINEKPLKSCLKCKKSGGVVKLISAPGFRLKGDGWYETDFKKNNKKNIHSPEIEKKKIKQKKDEK</sequence>
<dbReference type="NCBIfam" id="TIGR02605">
    <property type="entry name" value="CxxC_CxxC_SSSS"/>
    <property type="match status" value="1"/>
</dbReference>
<keyword evidence="3" id="KW-1185">Reference proteome</keyword>
<evidence type="ECO:0000313" key="3">
    <source>
        <dbReference type="Proteomes" id="UP001056381"/>
    </source>
</evidence>
<feature type="domain" description="Putative regulatory protein FmdB zinc ribbon" evidence="1">
    <location>
        <begin position="1"/>
        <end position="43"/>
    </location>
</feature>
<dbReference type="PANTHER" id="PTHR34404">
    <property type="entry name" value="REGULATORY PROTEIN, FMDB FAMILY"/>
    <property type="match status" value="1"/>
</dbReference>
<dbReference type="Pfam" id="PF09723">
    <property type="entry name" value="Zn_ribbon_8"/>
    <property type="match status" value="1"/>
</dbReference>
<dbReference type="EMBL" id="CP097966">
    <property type="protein sequence ID" value="URQ63501.1"/>
    <property type="molecule type" value="Genomic_DNA"/>
</dbReference>
<dbReference type="PANTHER" id="PTHR34404:SF2">
    <property type="entry name" value="CONSERVED SERINE RICH PROTEIN"/>
    <property type="match status" value="1"/>
</dbReference>
<dbReference type="Proteomes" id="UP001056381">
    <property type="component" value="Chromosome"/>
</dbReference>
<name>A0A9Q8TZ64_9GAMM</name>